<sequence length="101" mass="12280">MNRLKKRVKLSYLAKKTKMNNIRVENGNSGDIYDKFFRIYDPRRVFAVEFFAWFCAQEIELDFNNQSTNNFFLRVDKLQTDACWIPYHKKFDKTHKIIFTL</sequence>
<dbReference type="OrthoDB" id="2330117at2759"/>
<accession>A0A8H4EG95</accession>
<dbReference type="EMBL" id="WTPW01000789">
    <property type="protein sequence ID" value="KAF0479576.1"/>
    <property type="molecule type" value="Genomic_DNA"/>
</dbReference>
<evidence type="ECO:0000313" key="2">
    <source>
        <dbReference type="Proteomes" id="UP000439903"/>
    </source>
</evidence>
<protein>
    <submittedName>
        <fullName evidence="1">Uncharacterized protein</fullName>
    </submittedName>
</protein>
<comment type="caution">
    <text evidence="1">The sequence shown here is derived from an EMBL/GenBank/DDBJ whole genome shotgun (WGS) entry which is preliminary data.</text>
</comment>
<dbReference type="Proteomes" id="UP000439903">
    <property type="component" value="Unassembled WGS sequence"/>
</dbReference>
<organism evidence="1 2">
    <name type="scientific">Gigaspora margarita</name>
    <dbReference type="NCBI Taxonomy" id="4874"/>
    <lineage>
        <taxon>Eukaryota</taxon>
        <taxon>Fungi</taxon>
        <taxon>Fungi incertae sedis</taxon>
        <taxon>Mucoromycota</taxon>
        <taxon>Glomeromycotina</taxon>
        <taxon>Glomeromycetes</taxon>
        <taxon>Diversisporales</taxon>
        <taxon>Gigasporaceae</taxon>
        <taxon>Gigaspora</taxon>
    </lineage>
</organism>
<keyword evidence="2" id="KW-1185">Reference proteome</keyword>
<gene>
    <name evidence="1" type="ORF">F8M41_023825</name>
</gene>
<evidence type="ECO:0000313" key="1">
    <source>
        <dbReference type="EMBL" id="KAF0479576.1"/>
    </source>
</evidence>
<name>A0A8H4EG95_GIGMA</name>
<dbReference type="AlphaFoldDB" id="A0A8H4EG95"/>
<proteinExistence type="predicted"/>
<reference evidence="1 2" key="1">
    <citation type="journal article" date="2019" name="Environ. Microbiol.">
        <title>At the nexus of three kingdoms: the genome of the mycorrhizal fungus Gigaspora margarita provides insights into plant, endobacterial and fungal interactions.</title>
        <authorList>
            <person name="Venice F."/>
            <person name="Ghignone S."/>
            <person name="Salvioli di Fossalunga A."/>
            <person name="Amselem J."/>
            <person name="Novero M."/>
            <person name="Xianan X."/>
            <person name="Sedzielewska Toro K."/>
            <person name="Morin E."/>
            <person name="Lipzen A."/>
            <person name="Grigoriev I.V."/>
            <person name="Henrissat B."/>
            <person name="Martin F.M."/>
            <person name="Bonfante P."/>
        </authorList>
    </citation>
    <scope>NUCLEOTIDE SEQUENCE [LARGE SCALE GENOMIC DNA]</scope>
    <source>
        <strain evidence="1 2">BEG34</strain>
    </source>
</reference>